<organism evidence="8 9">
    <name type="scientific">Pyrodictium abyssi</name>
    <dbReference type="NCBI Taxonomy" id="54256"/>
    <lineage>
        <taxon>Archaea</taxon>
        <taxon>Thermoproteota</taxon>
        <taxon>Thermoprotei</taxon>
        <taxon>Desulfurococcales</taxon>
        <taxon>Pyrodictiaceae</taxon>
        <taxon>Pyrodictium</taxon>
    </lineage>
</organism>
<dbReference type="PROSITE" id="PS51379">
    <property type="entry name" value="4FE4S_FER_2"/>
    <property type="match status" value="2"/>
</dbReference>
<feature type="domain" description="4Fe-4S ferredoxin-type" evidence="7">
    <location>
        <begin position="112"/>
        <end position="136"/>
    </location>
</feature>
<evidence type="ECO:0000256" key="4">
    <source>
        <dbReference type="ARBA" id="ARBA00022982"/>
    </source>
</evidence>
<keyword evidence="4" id="KW-0249">Electron transport</keyword>
<dbReference type="Pfam" id="PF02754">
    <property type="entry name" value="CCG"/>
    <property type="match status" value="2"/>
</dbReference>
<dbReference type="PANTHER" id="PTHR43551:SF1">
    <property type="entry name" value="HETERODISULFIDE REDUCTASE"/>
    <property type="match status" value="1"/>
</dbReference>
<dbReference type="SUPFAM" id="SSF46548">
    <property type="entry name" value="alpha-helical ferredoxin"/>
    <property type="match status" value="1"/>
</dbReference>
<accession>A0ABM8IWN0</accession>
<evidence type="ECO:0000256" key="6">
    <source>
        <dbReference type="ARBA" id="ARBA00023014"/>
    </source>
</evidence>
<name>A0ABM8IWN0_9CREN</name>
<dbReference type="InterPro" id="IPR017900">
    <property type="entry name" value="4Fe4S_Fe_S_CS"/>
</dbReference>
<dbReference type="Pfam" id="PF13183">
    <property type="entry name" value="Fer4_8"/>
    <property type="match status" value="1"/>
</dbReference>
<dbReference type="Proteomes" id="UP001341135">
    <property type="component" value="Chromosome"/>
</dbReference>
<reference evidence="8 9" key="1">
    <citation type="submission" date="2023-09" db="EMBL/GenBank/DDBJ databases">
        <title>Pyrofollis japonicus gen. nov. sp. nov., a novel member of the family Pyrodictiaceae isolated from the Iheya North hydrothermal field.</title>
        <authorList>
            <person name="Miyazaki U."/>
            <person name="Sanari M."/>
            <person name="Tame A."/>
            <person name="Kitajima M."/>
            <person name="Okamoto A."/>
            <person name="Sawayama S."/>
            <person name="Miyazaki J."/>
            <person name="Takai K."/>
            <person name="Nakagawa S."/>
        </authorList>
    </citation>
    <scope>NUCLEOTIDE SEQUENCE [LARGE SCALE GENOMIC DNA]</scope>
    <source>
        <strain evidence="8 9">AV2</strain>
    </source>
</reference>
<evidence type="ECO:0000256" key="1">
    <source>
        <dbReference type="ARBA" id="ARBA00022448"/>
    </source>
</evidence>
<proteinExistence type="predicted"/>
<dbReference type="PROSITE" id="PS00198">
    <property type="entry name" value="4FE4S_FER_1"/>
    <property type="match status" value="1"/>
</dbReference>
<evidence type="ECO:0000313" key="9">
    <source>
        <dbReference type="Proteomes" id="UP001341135"/>
    </source>
</evidence>
<sequence length="473" mass="52429">MVAEAAPGPDVRKLLEEIKRNISWEGFQADRVEKTIQEALATLDSVKLHFLENCVGCAACAPSCPYYYVSEKYGPVEKAELARNIYRKEATILGKLLGPLLNAKKPKSEKDLDTIVEAVYRCTNCGACYVSCPFGIDSGAIIKSILASIATKSGRAPTLIAVFDVIEREKLFLKIPSFMYIWNEVMKKAEQALGKPLPFDKKGAEYFLLVNMADAMFYPDAVIGAMRVLDRAGVDWTLPSKPFAFRPPIAAVIGLFKQAREMLKMLNADISKYEPKNVVLLDGGFVYPWLRFQMPKVLGRRPSYRVLHIVELFEKLIKEGKLKLNQTDDKVTWHDPCQLARRGGVTEEPNFVLSAASKGFRKLPHHGAESYCCGGGGGIGCMNMEMLEQMGKLLGVSSKDLVAGEKELEFIQKTAEHWTIAVKRKIDDIKKSGADIVVTACPVCMHSIAGGAQLYGLKTQVRHIAAYIGERLQ</sequence>
<dbReference type="PANTHER" id="PTHR43551">
    <property type="entry name" value="FUMARATE REDUCTASE IRON-SULFUR SUBUNIT"/>
    <property type="match status" value="1"/>
</dbReference>
<dbReference type="Gene3D" id="1.10.1060.10">
    <property type="entry name" value="Alpha-helical ferredoxin"/>
    <property type="match status" value="1"/>
</dbReference>
<protein>
    <submittedName>
        <fullName evidence="8">(Fe-S)-binding protein</fullName>
    </submittedName>
</protein>
<keyword evidence="9" id="KW-1185">Reference proteome</keyword>
<evidence type="ECO:0000256" key="2">
    <source>
        <dbReference type="ARBA" id="ARBA00022485"/>
    </source>
</evidence>
<keyword evidence="1" id="KW-0813">Transport</keyword>
<keyword evidence="3" id="KW-0479">Metal-binding</keyword>
<evidence type="ECO:0000259" key="7">
    <source>
        <dbReference type="PROSITE" id="PS51379"/>
    </source>
</evidence>
<evidence type="ECO:0000256" key="5">
    <source>
        <dbReference type="ARBA" id="ARBA00023004"/>
    </source>
</evidence>
<evidence type="ECO:0000313" key="8">
    <source>
        <dbReference type="EMBL" id="BES80553.1"/>
    </source>
</evidence>
<feature type="domain" description="4Fe-4S ferredoxin-type" evidence="7">
    <location>
        <begin position="44"/>
        <end position="74"/>
    </location>
</feature>
<evidence type="ECO:0000256" key="3">
    <source>
        <dbReference type="ARBA" id="ARBA00022723"/>
    </source>
</evidence>
<keyword evidence="5" id="KW-0408">Iron</keyword>
<keyword evidence="6" id="KW-0411">Iron-sulfur</keyword>
<dbReference type="EMBL" id="AP028907">
    <property type="protein sequence ID" value="BES80553.1"/>
    <property type="molecule type" value="Genomic_DNA"/>
</dbReference>
<dbReference type="InterPro" id="IPR009051">
    <property type="entry name" value="Helical_ferredxn"/>
</dbReference>
<keyword evidence="2" id="KW-0004">4Fe-4S</keyword>
<dbReference type="InterPro" id="IPR004017">
    <property type="entry name" value="Cys_rich_dom"/>
</dbReference>
<gene>
    <name evidence="8" type="ORF">PABY_01200</name>
</gene>
<dbReference type="InterPro" id="IPR017896">
    <property type="entry name" value="4Fe4S_Fe-S-bd"/>
</dbReference>